<keyword evidence="3" id="KW-0862">Zinc</keyword>
<dbReference type="PANTHER" id="PTHR16047:SF7">
    <property type="entry name" value="E3 UBIQUITIN-PROTEIN LIGASE RFWD3"/>
    <property type="match status" value="1"/>
</dbReference>
<evidence type="ECO:0000256" key="2">
    <source>
        <dbReference type="ARBA" id="ARBA00022771"/>
    </source>
</evidence>
<keyword evidence="5" id="KW-0175">Coiled coil</keyword>
<sequence length="238" mass="27515">MSIFARFTCAICMSWLEDSEDIEVTNCGHIFHVGCIEAWLHRSRNEECPTCREEAVPLKRVYFSSSPFNRTEVQKELDTAYKTIEALEEKGKQLQNQVEGLCHTLEEMDEEIQELHRRIYSNRSTPNSNGHSEIEADEAEPVEDVNSHYDEIIETVSITRFLASIPSGTFDDFSDSDSVLHRDAFYRGTDLHQVQRNLAHRRDARQPSLARRLWRALCKNLHWRQSNNMLGGNELANS</sequence>
<dbReference type="SMART" id="SM00744">
    <property type="entry name" value="RINGv"/>
    <property type="match status" value="1"/>
</dbReference>
<dbReference type="GO" id="GO:0008270">
    <property type="term" value="F:zinc ion binding"/>
    <property type="evidence" value="ECO:0007669"/>
    <property type="project" value="UniProtKB-KW"/>
</dbReference>
<evidence type="ECO:0000313" key="9">
    <source>
        <dbReference type="Proteomes" id="UP001175271"/>
    </source>
</evidence>
<evidence type="ECO:0000256" key="1">
    <source>
        <dbReference type="ARBA" id="ARBA00022723"/>
    </source>
</evidence>
<evidence type="ECO:0000256" key="3">
    <source>
        <dbReference type="ARBA" id="ARBA00022833"/>
    </source>
</evidence>
<evidence type="ECO:0000259" key="7">
    <source>
        <dbReference type="PROSITE" id="PS50089"/>
    </source>
</evidence>
<gene>
    <name evidence="8" type="ORF">QR680_003649</name>
</gene>
<dbReference type="SMART" id="SM00184">
    <property type="entry name" value="RING"/>
    <property type="match status" value="1"/>
</dbReference>
<feature type="coiled-coil region" evidence="5">
    <location>
        <begin position="70"/>
        <end position="118"/>
    </location>
</feature>
<dbReference type="Pfam" id="PF13639">
    <property type="entry name" value="zf-RING_2"/>
    <property type="match status" value="1"/>
</dbReference>
<proteinExistence type="predicted"/>
<dbReference type="SUPFAM" id="SSF57850">
    <property type="entry name" value="RING/U-box"/>
    <property type="match status" value="1"/>
</dbReference>
<dbReference type="Gene3D" id="3.30.40.10">
    <property type="entry name" value="Zinc/RING finger domain, C3HC4 (zinc finger)"/>
    <property type="match status" value="1"/>
</dbReference>
<comment type="caution">
    <text evidence="8">The sequence shown here is derived from an EMBL/GenBank/DDBJ whole genome shotgun (WGS) entry which is preliminary data.</text>
</comment>
<dbReference type="GO" id="GO:0036297">
    <property type="term" value="P:interstrand cross-link repair"/>
    <property type="evidence" value="ECO:0007669"/>
    <property type="project" value="InterPro"/>
</dbReference>
<organism evidence="8 9">
    <name type="scientific">Steinernema hermaphroditum</name>
    <dbReference type="NCBI Taxonomy" id="289476"/>
    <lineage>
        <taxon>Eukaryota</taxon>
        <taxon>Metazoa</taxon>
        <taxon>Ecdysozoa</taxon>
        <taxon>Nematoda</taxon>
        <taxon>Chromadorea</taxon>
        <taxon>Rhabditida</taxon>
        <taxon>Tylenchina</taxon>
        <taxon>Panagrolaimomorpha</taxon>
        <taxon>Strongyloidoidea</taxon>
        <taxon>Steinernematidae</taxon>
        <taxon>Steinernema</taxon>
    </lineage>
</organism>
<dbReference type="GO" id="GO:0005634">
    <property type="term" value="C:nucleus"/>
    <property type="evidence" value="ECO:0007669"/>
    <property type="project" value="InterPro"/>
</dbReference>
<evidence type="ECO:0000256" key="5">
    <source>
        <dbReference type="SAM" id="Coils"/>
    </source>
</evidence>
<keyword evidence="2 4" id="KW-0863">Zinc-finger</keyword>
<evidence type="ECO:0000313" key="8">
    <source>
        <dbReference type="EMBL" id="KAK0407879.1"/>
    </source>
</evidence>
<accession>A0AA39HM33</accession>
<feature type="domain" description="RING-type" evidence="7">
    <location>
        <begin position="9"/>
        <end position="52"/>
    </location>
</feature>
<dbReference type="GO" id="GO:0016567">
    <property type="term" value="P:protein ubiquitination"/>
    <property type="evidence" value="ECO:0007669"/>
    <property type="project" value="InterPro"/>
</dbReference>
<dbReference type="CDD" id="cd16448">
    <property type="entry name" value="RING-H2"/>
    <property type="match status" value="1"/>
</dbReference>
<keyword evidence="9" id="KW-1185">Reference proteome</keyword>
<dbReference type="InterPro" id="IPR011016">
    <property type="entry name" value="Znf_RING-CH"/>
</dbReference>
<feature type="region of interest" description="Disordered" evidence="6">
    <location>
        <begin position="122"/>
        <end position="141"/>
    </location>
</feature>
<dbReference type="Proteomes" id="UP001175271">
    <property type="component" value="Unassembled WGS sequence"/>
</dbReference>
<dbReference type="InterPro" id="IPR001841">
    <property type="entry name" value="Znf_RING"/>
</dbReference>
<name>A0AA39HM33_9BILA</name>
<dbReference type="InterPro" id="IPR037381">
    <property type="entry name" value="RFWD3"/>
</dbReference>
<dbReference type="AlphaFoldDB" id="A0AA39HM33"/>
<dbReference type="PROSITE" id="PS50089">
    <property type="entry name" value="ZF_RING_2"/>
    <property type="match status" value="1"/>
</dbReference>
<dbReference type="PANTHER" id="PTHR16047">
    <property type="entry name" value="RFWD3 PROTEIN"/>
    <property type="match status" value="1"/>
</dbReference>
<reference evidence="8" key="1">
    <citation type="submission" date="2023-06" db="EMBL/GenBank/DDBJ databases">
        <title>Genomic analysis of the entomopathogenic nematode Steinernema hermaphroditum.</title>
        <authorList>
            <person name="Schwarz E.M."/>
            <person name="Heppert J.K."/>
            <person name="Baniya A."/>
            <person name="Schwartz H.T."/>
            <person name="Tan C.-H."/>
            <person name="Antoshechkin I."/>
            <person name="Sternberg P.W."/>
            <person name="Goodrich-Blair H."/>
            <person name="Dillman A.R."/>
        </authorList>
    </citation>
    <scope>NUCLEOTIDE SEQUENCE</scope>
    <source>
        <strain evidence="8">PS9179</strain>
        <tissue evidence="8">Whole animal</tissue>
    </source>
</reference>
<evidence type="ECO:0000256" key="4">
    <source>
        <dbReference type="PROSITE-ProRule" id="PRU00175"/>
    </source>
</evidence>
<keyword evidence="1" id="KW-0479">Metal-binding</keyword>
<evidence type="ECO:0000256" key="6">
    <source>
        <dbReference type="SAM" id="MobiDB-lite"/>
    </source>
</evidence>
<dbReference type="InterPro" id="IPR013083">
    <property type="entry name" value="Znf_RING/FYVE/PHD"/>
</dbReference>
<dbReference type="GO" id="GO:0004842">
    <property type="term" value="F:ubiquitin-protein transferase activity"/>
    <property type="evidence" value="ECO:0007669"/>
    <property type="project" value="InterPro"/>
</dbReference>
<feature type="compositionally biased region" description="Polar residues" evidence="6">
    <location>
        <begin position="122"/>
        <end position="131"/>
    </location>
</feature>
<protein>
    <recommendedName>
        <fullName evidence="7">RING-type domain-containing protein</fullName>
    </recommendedName>
</protein>
<dbReference type="EMBL" id="JAUCMV010000003">
    <property type="protein sequence ID" value="KAK0407879.1"/>
    <property type="molecule type" value="Genomic_DNA"/>
</dbReference>